<dbReference type="STRING" id="586416.GZ22_08780"/>
<dbReference type="CDD" id="cd16913">
    <property type="entry name" value="YkuD_like"/>
    <property type="match status" value="1"/>
</dbReference>
<sequence length="179" mass="19526">MRALLLAFTCVSILSPLWPFGENPMPGRPLIIVNKTTNQLALVDNGAVVKIYPVATGKTAESTPEGLFMTLFKTKYPSYTKKGIAGGDEDNPLGSRWIGFNAKDTQGRTYGIHGTNRPESIGRSVSAGCIRMQNKDVEELYEQIPVGTKVHIVTDGKSFEEIGREDGAILSPRRQNSSL</sequence>
<dbReference type="InterPro" id="IPR005490">
    <property type="entry name" value="LD_TPept_cat_dom"/>
</dbReference>
<dbReference type="GO" id="GO:0071555">
    <property type="term" value="P:cell wall organization"/>
    <property type="evidence" value="ECO:0007669"/>
    <property type="project" value="UniProtKB-UniRule"/>
</dbReference>
<dbReference type="GO" id="GO:0071972">
    <property type="term" value="F:peptidoglycan L,D-transpeptidase activity"/>
    <property type="evidence" value="ECO:0007669"/>
    <property type="project" value="TreeGrafter"/>
</dbReference>
<keyword evidence="12" id="KW-1185">Reference proteome</keyword>
<dbReference type="AlphaFoldDB" id="A0A285NS86"/>
<feature type="domain" description="L,D-TPase catalytic" evidence="10">
    <location>
        <begin position="29"/>
        <end position="153"/>
    </location>
</feature>
<evidence type="ECO:0000256" key="3">
    <source>
        <dbReference type="ARBA" id="ARBA00022679"/>
    </source>
</evidence>
<evidence type="ECO:0000313" key="12">
    <source>
        <dbReference type="Proteomes" id="UP000219356"/>
    </source>
</evidence>
<gene>
    <name evidence="11" type="ORF">SAMN05421503_1782</name>
</gene>
<comment type="pathway">
    <text evidence="8">Glycan biosynthesis.</text>
</comment>
<dbReference type="SUPFAM" id="SSF141523">
    <property type="entry name" value="L,D-transpeptidase catalytic domain-like"/>
    <property type="match status" value="1"/>
</dbReference>
<accession>A0A285NS86</accession>
<dbReference type="Proteomes" id="UP000219356">
    <property type="component" value="Unassembled WGS sequence"/>
</dbReference>
<protein>
    <submittedName>
        <fullName evidence="11">L,D-transpeptidase catalytic domain</fullName>
    </submittedName>
</protein>
<keyword evidence="5 9" id="KW-0133">Cell shape</keyword>
<comment type="pathway">
    <text evidence="1 9">Cell wall biogenesis; peptidoglycan biosynthesis.</text>
</comment>
<evidence type="ECO:0000256" key="8">
    <source>
        <dbReference type="ARBA" id="ARBA00060592"/>
    </source>
</evidence>
<dbReference type="UniPathway" id="UPA00219"/>
<dbReference type="GO" id="GO:0016740">
    <property type="term" value="F:transferase activity"/>
    <property type="evidence" value="ECO:0007669"/>
    <property type="project" value="UniProtKB-KW"/>
</dbReference>
<evidence type="ECO:0000256" key="4">
    <source>
        <dbReference type="ARBA" id="ARBA00022801"/>
    </source>
</evidence>
<organism evidence="11 12">
    <name type="scientific">Terribacillus aidingensis</name>
    <dbReference type="NCBI Taxonomy" id="586416"/>
    <lineage>
        <taxon>Bacteria</taxon>
        <taxon>Bacillati</taxon>
        <taxon>Bacillota</taxon>
        <taxon>Bacilli</taxon>
        <taxon>Bacillales</taxon>
        <taxon>Bacillaceae</taxon>
        <taxon>Terribacillus</taxon>
    </lineage>
</organism>
<keyword evidence="4" id="KW-0378">Hydrolase</keyword>
<dbReference type="InterPro" id="IPR038063">
    <property type="entry name" value="Transpep_catalytic_dom"/>
</dbReference>
<evidence type="ECO:0000313" key="11">
    <source>
        <dbReference type="EMBL" id="SNZ10531.1"/>
    </source>
</evidence>
<dbReference type="GO" id="GO:0005576">
    <property type="term" value="C:extracellular region"/>
    <property type="evidence" value="ECO:0007669"/>
    <property type="project" value="TreeGrafter"/>
</dbReference>
<keyword evidence="7 9" id="KW-0961">Cell wall biogenesis/degradation</keyword>
<dbReference type="InterPro" id="IPR050979">
    <property type="entry name" value="LD-transpeptidase"/>
</dbReference>
<dbReference type="Pfam" id="PF03734">
    <property type="entry name" value="YkuD"/>
    <property type="match status" value="1"/>
</dbReference>
<keyword evidence="3" id="KW-0808">Transferase</keyword>
<evidence type="ECO:0000256" key="6">
    <source>
        <dbReference type="ARBA" id="ARBA00022984"/>
    </source>
</evidence>
<evidence type="ECO:0000256" key="2">
    <source>
        <dbReference type="ARBA" id="ARBA00005992"/>
    </source>
</evidence>
<feature type="active site" description="Proton donor/acceptor" evidence="9">
    <location>
        <position position="113"/>
    </location>
</feature>
<proteinExistence type="inferred from homology"/>
<dbReference type="OrthoDB" id="9787225at2"/>
<reference evidence="12" key="1">
    <citation type="submission" date="2017-09" db="EMBL/GenBank/DDBJ databases">
        <authorList>
            <person name="Varghese N."/>
            <person name="Submissions S."/>
        </authorList>
    </citation>
    <scope>NUCLEOTIDE SEQUENCE [LARGE SCALE GENOMIC DNA]</scope>
    <source>
        <strain evidence="12">CGMCC 1.8913</strain>
    </source>
</reference>
<dbReference type="GO" id="GO:0018104">
    <property type="term" value="P:peptidoglycan-protein cross-linking"/>
    <property type="evidence" value="ECO:0007669"/>
    <property type="project" value="TreeGrafter"/>
</dbReference>
<evidence type="ECO:0000256" key="5">
    <source>
        <dbReference type="ARBA" id="ARBA00022960"/>
    </source>
</evidence>
<evidence type="ECO:0000256" key="1">
    <source>
        <dbReference type="ARBA" id="ARBA00004752"/>
    </source>
</evidence>
<keyword evidence="6 9" id="KW-0573">Peptidoglycan synthesis</keyword>
<dbReference type="GO" id="GO:0008360">
    <property type="term" value="P:regulation of cell shape"/>
    <property type="evidence" value="ECO:0007669"/>
    <property type="project" value="UniProtKB-UniRule"/>
</dbReference>
<evidence type="ECO:0000259" key="10">
    <source>
        <dbReference type="PROSITE" id="PS52029"/>
    </source>
</evidence>
<dbReference type="Gene3D" id="2.40.440.10">
    <property type="entry name" value="L,D-transpeptidase catalytic domain-like"/>
    <property type="match status" value="1"/>
</dbReference>
<dbReference type="PANTHER" id="PTHR30582:SF4">
    <property type="entry name" value="L,D-TRANSPEPTIDASE YQJB-RELATED"/>
    <property type="match status" value="1"/>
</dbReference>
<dbReference type="RefSeq" id="WP_097041284.1">
    <property type="nucleotide sequence ID" value="NZ_OBEK01000002.1"/>
</dbReference>
<dbReference type="PROSITE" id="PS52029">
    <property type="entry name" value="LD_TPASE"/>
    <property type="match status" value="1"/>
</dbReference>
<dbReference type="PANTHER" id="PTHR30582">
    <property type="entry name" value="L,D-TRANSPEPTIDASE"/>
    <property type="match status" value="1"/>
</dbReference>
<evidence type="ECO:0000256" key="7">
    <source>
        <dbReference type="ARBA" id="ARBA00023316"/>
    </source>
</evidence>
<feature type="active site" description="Nucleophile" evidence="9">
    <location>
        <position position="129"/>
    </location>
</feature>
<evidence type="ECO:0000256" key="9">
    <source>
        <dbReference type="PROSITE-ProRule" id="PRU01373"/>
    </source>
</evidence>
<dbReference type="EMBL" id="OBEK01000002">
    <property type="protein sequence ID" value="SNZ10531.1"/>
    <property type="molecule type" value="Genomic_DNA"/>
</dbReference>
<comment type="similarity">
    <text evidence="2">Belongs to the YkuD family.</text>
</comment>
<dbReference type="FunFam" id="2.40.440.10:FF:000003">
    <property type="entry name" value="L,D-transpeptidase YciB"/>
    <property type="match status" value="1"/>
</dbReference>
<name>A0A285NS86_9BACI</name>